<dbReference type="PANTHER" id="PTHR43133">
    <property type="entry name" value="RNA POLYMERASE ECF-TYPE SIGMA FACTO"/>
    <property type="match status" value="1"/>
</dbReference>
<dbReference type="InterPro" id="IPR013324">
    <property type="entry name" value="RNA_pol_sigma_r3/r4-like"/>
</dbReference>
<dbReference type="Gene3D" id="1.10.1740.10">
    <property type="match status" value="1"/>
</dbReference>
<name>A0A3B0UMX8_9ZZZZ</name>
<dbReference type="InterPro" id="IPR039425">
    <property type="entry name" value="RNA_pol_sigma-70-like"/>
</dbReference>
<organism evidence="8">
    <name type="scientific">hydrothermal vent metagenome</name>
    <dbReference type="NCBI Taxonomy" id="652676"/>
    <lineage>
        <taxon>unclassified sequences</taxon>
        <taxon>metagenomes</taxon>
        <taxon>ecological metagenomes</taxon>
    </lineage>
</organism>
<dbReference type="PANTHER" id="PTHR43133:SF8">
    <property type="entry name" value="RNA POLYMERASE SIGMA FACTOR HI_1459-RELATED"/>
    <property type="match status" value="1"/>
</dbReference>
<feature type="domain" description="RNA polymerase sigma-70 region 2" evidence="6">
    <location>
        <begin position="43"/>
        <end position="112"/>
    </location>
</feature>
<dbReference type="NCBIfam" id="TIGR02937">
    <property type="entry name" value="sigma70-ECF"/>
    <property type="match status" value="1"/>
</dbReference>
<gene>
    <name evidence="8" type="ORF">MNBD_CPR01-213</name>
</gene>
<accession>A0A3B0UMX8</accession>
<evidence type="ECO:0000256" key="3">
    <source>
        <dbReference type="ARBA" id="ARBA00023082"/>
    </source>
</evidence>
<dbReference type="GO" id="GO:0003677">
    <property type="term" value="F:DNA binding"/>
    <property type="evidence" value="ECO:0007669"/>
    <property type="project" value="UniProtKB-KW"/>
</dbReference>
<dbReference type="InterPro" id="IPR014284">
    <property type="entry name" value="RNA_pol_sigma-70_dom"/>
</dbReference>
<dbReference type="GO" id="GO:0016987">
    <property type="term" value="F:sigma factor activity"/>
    <property type="evidence" value="ECO:0007669"/>
    <property type="project" value="UniProtKB-KW"/>
</dbReference>
<evidence type="ECO:0000256" key="4">
    <source>
        <dbReference type="ARBA" id="ARBA00023125"/>
    </source>
</evidence>
<evidence type="ECO:0008006" key="9">
    <source>
        <dbReference type="Google" id="ProtNLM"/>
    </source>
</evidence>
<dbReference type="Gene3D" id="1.10.10.10">
    <property type="entry name" value="Winged helix-like DNA-binding domain superfamily/Winged helix DNA-binding domain"/>
    <property type="match status" value="1"/>
</dbReference>
<dbReference type="InterPro" id="IPR013249">
    <property type="entry name" value="RNA_pol_sigma70_r4_t2"/>
</dbReference>
<evidence type="ECO:0000256" key="5">
    <source>
        <dbReference type="ARBA" id="ARBA00023163"/>
    </source>
</evidence>
<keyword evidence="3" id="KW-0731">Sigma factor</keyword>
<keyword evidence="2" id="KW-0805">Transcription regulation</keyword>
<dbReference type="SUPFAM" id="SSF88946">
    <property type="entry name" value="Sigma2 domain of RNA polymerase sigma factors"/>
    <property type="match status" value="1"/>
</dbReference>
<evidence type="ECO:0000256" key="1">
    <source>
        <dbReference type="ARBA" id="ARBA00010641"/>
    </source>
</evidence>
<dbReference type="InterPro" id="IPR013325">
    <property type="entry name" value="RNA_pol_sigma_r2"/>
</dbReference>
<keyword evidence="4" id="KW-0238">DNA-binding</keyword>
<dbReference type="GO" id="GO:0006352">
    <property type="term" value="P:DNA-templated transcription initiation"/>
    <property type="evidence" value="ECO:0007669"/>
    <property type="project" value="InterPro"/>
</dbReference>
<feature type="domain" description="RNA polymerase sigma factor 70 region 4 type 2" evidence="7">
    <location>
        <begin position="144"/>
        <end position="195"/>
    </location>
</feature>
<dbReference type="CDD" id="cd06171">
    <property type="entry name" value="Sigma70_r4"/>
    <property type="match status" value="1"/>
</dbReference>
<evidence type="ECO:0000259" key="7">
    <source>
        <dbReference type="Pfam" id="PF08281"/>
    </source>
</evidence>
<dbReference type="AlphaFoldDB" id="A0A3B0UMX8"/>
<keyword evidence="5" id="KW-0804">Transcription</keyword>
<reference evidence="8" key="1">
    <citation type="submission" date="2018-06" db="EMBL/GenBank/DDBJ databases">
        <authorList>
            <person name="Zhirakovskaya E."/>
        </authorList>
    </citation>
    <scope>NUCLEOTIDE SEQUENCE</scope>
</reference>
<comment type="similarity">
    <text evidence="1">Belongs to the sigma-70 factor family. ECF subfamily.</text>
</comment>
<dbReference type="SUPFAM" id="SSF88659">
    <property type="entry name" value="Sigma3 and sigma4 domains of RNA polymerase sigma factors"/>
    <property type="match status" value="1"/>
</dbReference>
<evidence type="ECO:0000313" key="8">
    <source>
        <dbReference type="EMBL" id="VAW32531.1"/>
    </source>
</evidence>
<protein>
    <recommendedName>
        <fullName evidence="9">RNA polymerase ECF-type sigma factor</fullName>
    </recommendedName>
</protein>
<proteinExistence type="inferred from homology"/>
<evidence type="ECO:0000256" key="2">
    <source>
        <dbReference type="ARBA" id="ARBA00023015"/>
    </source>
</evidence>
<evidence type="ECO:0000259" key="6">
    <source>
        <dbReference type="Pfam" id="PF04542"/>
    </source>
</evidence>
<dbReference type="InterPro" id="IPR007627">
    <property type="entry name" value="RNA_pol_sigma70_r2"/>
</dbReference>
<dbReference type="Pfam" id="PF08281">
    <property type="entry name" value="Sigma70_r4_2"/>
    <property type="match status" value="1"/>
</dbReference>
<dbReference type="InterPro" id="IPR036388">
    <property type="entry name" value="WH-like_DNA-bd_sf"/>
</dbReference>
<dbReference type="Pfam" id="PF04542">
    <property type="entry name" value="Sigma70_r2"/>
    <property type="match status" value="1"/>
</dbReference>
<dbReference type="EMBL" id="UOEV01000054">
    <property type="protein sequence ID" value="VAW32531.1"/>
    <property type="molecule type" value="Genomic_DNA"/>
</dbReference>
<sequence>MSDKANKGMIQGVMSISSIADTSISDVEILRRSRREPALFEILVKRYEIPFLRKARKIVYTKEDAEEVVQDAFTRIYLYADSYKNKEGATFASWAYTILTRVALTRYAKLKRASERFSVLNTEHYESFPDMLADSFVEKISLRNELIYALSKLPETASRMLRLQFLEGKTQEEIASDEGVSVSAVKTRVHRAKKILKDKLKQHDN</sequence>